<evidence type="ECO:0000313" key="2">
    <source>
        <dbReference type="EMBL" id="EJN93519.1"/>
    </source>
</evidence>
<dbReference type="Proteomes" id="UP000007815">
    <property type="component" value="Unassembled WGS sequence"/>
</dbReference>
<gene>
    <name evidence="2" type="ORF">SRA_03246</name>
</gene>
<sequence length="30" mass="3411">MPIRMIGELVSIMLLIGGFTFLRSGQTSRW</sequence>
<dbReference type="EMBL" id="AJTZ01000005">
    <property type="protein sequence ID" value="EJN93519.1"/>
    <property type="molecule type" value="Genomic_DNA"/>
</dbReference>
<comment type="caution">
    <text evidence="2">The sequence shown here is derived from an EMBL/GenBank/DDBJ whole genome shotgun (WGS) entry which is preliminary data.</text>
</comment>
<protein>
    <submittedName>
        <fullName evidence="2">Uncharacterized protein</fullName>
    </submittedName>
</protein>
<keyword evidence="1" id="KW-0812">Transmembrane</keyword>
<accession>A0ABP2R0K8</accession>
<name>A0ABP2R0K8_STRRT</name>
<reference evidence="2 3" key="1">
    <citation type="submission" date="2009-12" db="EMBL/GenBank/DDBJ databases">
        <authorList>
            <person name="Lefebure T."/>
            <person name="Cornejo O.E."/>
            <person name="Pavinski Bitar P.D."/>
            <person name="Lang P."/>
            <person name="Stanhope M.J."/>
        </authorList>
    </citation>
    <scope>NUCLEOTIDE SEQUENCE [LARGE SCALE GENOMIC DNA]</scope>
    <source>
        <strain evidence="2 3">FA-1</strain>
    </source>
</reference>
<proteinExistence type="predicted"/>
<feature type="transmembrane region" description="Helical" evidence="1">
    <location>
        <begin position="6"/>
        <end position="22"/>
    </location>
</feature>
<organism evidence="2 3">
    <name type="scientific">Streptococcus ratti FA-1 = DSM 20564</name>
    <dbReference type="NCBI Taxonomy" id="699248"/>
    <lineage>
        <taxon>Bacteria</taxon>
        <taxon>Bacillati</taxon>
        <taxon>Bacillota</taxon>
        <taxon>Bacilli</taxon>
        <taxon>Lactobacillales</taxon>
        <taxon>Streptococcaceae</taxon>
        <taxon>Streptococcus</taxon>
    </lineage>
</organism>
<evidence type="ECO:0000256" key="1">
    <source>
        <dbReference type="SAM" id="Phobius"/>
    </source>
</evidence>
<evidence type="ECO:0000313" key="3">
    <source>
        <dbReference type="Proteomes" id="UP000007815"/>
    </source>
</evidence>
<keyword evidence="3" id="KW-1185">Reference proteome</keyword>
<keyword evidence="1" id="KW-1133">Transmembrane helix</keyword>
<keyword evidence="1" id="KW-0472">Membrane</keyword>